<dbReference type="OrthoDB" id="1904066at2759"/>
<accession>A0A3L6QD99</accession>
<feature type="region of interest" description="Disordered" evidence="1">
    <location>
        <begin position="603"/>
        <end position="634"/>
    </location>
</feature>
<evidence type="ECO:0000313" key="5">
    <source>
        <dbReference type="Proteomes" id="UP000275267"/>
    </source>
</evidence>
<keyword evidence="5" id="KW-1185">Reference proteome</keyword>
<dbReference type="GO" id="GO:0008017">
    <property type="term" value="F:microtubule binding"/>
    <property type="evidence" value="ECO:0007669"/>
    <property type="project" value="InterPro"/>
</dbReference>
<proteinExistence type="predicted"/>
<feature type="region of interest" description="Disordered" evidence="1">
    <location>
        <begin position="284"/>
        <end position="368"/>
    </location>
</feature>
<dbReference type="AlphaFoldDB" id="A0A3L6QD99"/>
<keyword evidence="2" id="KW-1133">Transmembrane helix</keyword>
<feature type="compositionally biased region" description="Polar residues" evidence="1">
    <location>
        <begin position="343"/>
        <end position="354"/>
    </location>
</feature>
<dbReference type="Pfam" id="PF24714">
    <property type="entry name" value="TOR1L1_N"/>
    <property type="match status" value="1"/>
</dbReference>
<evidence type="ECO:0000259" key="3">
    <source>
        <dbReference type="Pfam" id="PF24714"/>
    </source>
</evidence>
<dbReference type="InterPro" id="IPR057600">
    <property type="entry name" value="TORTIFOLIA1/SINE1-2_N"/>
</dbReference>
<organism evidence="4 5">
    <name type="scientific">Panicum miliaceum</name>
    <name type="common">Proso millet</name>
    <name type="synonym">Broomcorn millet</name>
    <dbReference type="NCBI Taxonomy" id="4540"/>
    <lineage>
        <taxon>Eukaryota</taxon>
        <taxon>Viridiplantae</taxon>
        <taxon>Streptophyta</taxon>
        <taxon>Embryophyta</taxon>
        <taxon>Tracheophyta</taxon>
        <taxon>Spermatophyta</taxon>
        <taxon>Magnoliopsida</taxon>
        <taxon>Liliopsida</taxon>
        <taxon>Poales</taxon>
        <taxon>Poaceae</taxon>
        <taxon>PACMAD clade</taxon>
        <taxon>Panicoideae</taxon>
        <taxon>Panicodae</taxon>
        <taxon>Paniceae</taxon>
        <taxon>Panicinae</taxon>
        <taxon>Panicum</taxon>
        <taxon>Panicum sect. Panicum</taxon>
    </lineage>
</organism>
<dbReference type="PANTHER" id="PTHR31355">
    <property type="entry name" value="MICROTUBULE-ASSOCIATED PROTEIN TORTIFOLIA1"/>
    <property type="match status" value="1"/>
</dbReference>
<dbReference type="EMBL" id="PQIB02000012">
    <property type="protein sequence ID" value="RLM78683.1"/>
    <property type="molecule type" value="Genomic_DNA"/>
</dbReference>
<feature type="compositionally biased region" description="Low complexity" evidence="1">
    <location>
        <begin position="288"/>
        <end position="302"/>
    </location>
</feature>
<dbReference type="SUPFAM" id="SSF48371">
    <property type="entry name" value="ARM repeat"/>
    <property type="match status" value="1"/>
</dbReference>
<keyword evidence="2" id="KW-0472">Membrane</keyword>
<dbReference type="FunFam" id="1.25.10.10:FF:000586">
    <property type="entry name" value="Microtubule-associated protein TORTIFOLIA1"/>
    <property type="match status" value="1"/>
</dbReference>
<feature type="region of interest" description="Disordered" evidence="1">
    <location>
        <begin position="564"/>
        <end position="590"/>
    </location>
</feature>
<dbReference type="GO" id="GO:0005874">
    <property type="term" value="C:microtubule"/>
    <property type="evidence" value="ECO:0007669"/>
    <property type="project" value="InterPro"/>
</dbReference>
<protein>
    <recommendedName>
        <fullName evidence="3">TORTIFOLIA1/SINE1-2 N-terminal domain-containing protein</fullName>
    </recommendedName>
</protein>
<dbReference type="InterPro" id="IPR033337">
    <property type="entry name" value="TORTIFOLIA1/SINE1-2"/>
</dbReference>
<feature type="transmembrane region" description="Helical" evidence="2">
    <location>
        <begin position="482"/>
        <end position="503"/>
    </location>
</feature>
<evidence type="ECO:0000256" key="1">
    <source>
        <dbReference type="SAM" id="MobiDB-lite"/>
    </source>
</evidence>
<feature type="compositionally biased region" description="Polar residues" evidence="1">
    <location>
        <begin position="612"/>
        <end position="622"/>
    </location>
</feature>
<evidence type="ECO:0000256" key="2">
    <source>
        <dbReference type="SAM" id="Phobius"/>
    </source>
</evidence>
<dbReference type="PANTHER" id="PTHR31355:SF29">
    <property type="entry name" value="OS02G0739900 PROTEIN"/>
    <property type="match status" value="1"/>
</dbReference>
<dbReference type="InterPro" id="IPR011989">
    <property type="entry name" value="ARM-like"/>
</dbReference>
<dbReference type="Gene3D" id="1.25.10.10">
    <property type="entry name" value="Leucine-rich Repeat Variant"/>
    <property type="match status" value="1"/>
</dbReference>
<dbReference type="InterPro" id="IPR016024">
    <property type="entry name" value="ARM-type_fold"/>
</dbReference>
<gene>
    <name evidence="4" type="ORF">C2845_PM12G26250</name>
</gene>
<name>A0A3L6QD99_PANMI</name>
<reference evidence="5" key="1">
    <citation type="journal article" date="2019" name="Nat. Commun.">
        <title>The genome of broomcorn millet.</title>
        <authorList>
            <person name="Zou C."/>
            <person name="Miki D."/>
            <person name="Li D."/>
            <person name="Tang Q."/>
            <person name="Xiao L."/>
            <person name="Rajput S."/>
            <person name="Deng P."/>
            <person name="Jia W."/>
            <person name="Huang R."/>
            <person name="Zhang M."/>
            <person name="Sun Y."/>
            <person name="Hu J."/>
            <person name="Fu X."/>
            <person name="Schnable P.S."/>
            <person name="Li F."/>
            <person name="Zhang H."/>
            <person name="Feng B."/>
            <person name="Zhu X."/>
            <person name="Liu R."/>
            <person name="Schnable J.C."/>
            <person name="Zhu J.-K."/>
            <person name="Zhang H."/>
        </authorList>
    </citation>
    <scope>NUCLEOTIDE SEQUENCE [LARGE SCALE GENOMIC DNA]</scope>
</reference>
<dbReference type="STRING" id="4540.A0A3L6QD99"/>
<evidence type="ECO:0000313" key="4">
    <source>
        <dbReference type="EMBL" id="RLM78683.1"/>
    </source>
</evidence>
<feature type="compositionally biased region" description="Low complexity" evidence="1">
    <location>
        <begin position="570"/>
        <end position="583"/>
    </location>
</feature>
<feature type="compositionally biased region" description="Polar residues" evidence="1">
    <location>
        <begin position="317"/>
        <end position="326"/>
    </location>
</feature>
<feature type="compositionally biased region" description="Basic and acidic residues" evidence="1">
    <location>
        <begin position="624"/>
        <end position="634"/>
    </location>
</feature>
<keyword evidence="2" id="KW-0812">Transmembrane</keyword>
<dbReference type="Proteomes" id="UP000275267">
    <property type="component" value="Unassembled WGS sequence"/>
</dbReference>
<sequence length="634" mass="68513">MGTAARREPLKQRVNRCLLKLADRDTEAMAAAELEAIARSLGPDELPAFVSAVSDARPTDKTPLRRHALRALALVAASHPRDAVAPLVPRILAAALRRVRDQDSSVRAALVDTARAAAAASASASAALRPLTDALLHEQDQCAQLAAALATAAAVEASALTADLVCYLHKLQPRLLKLLRSNAFKAKPALITLIGASAVMGGDAEVTASIPCLRDAIGSDDWAARKAAAEALAALALEHTDLLTAYKSSCVTFFEARKFDKVKIVRESMNRMIEAWKEIPDAEVDECSSAAPPASQSQRRSSLTGSVSDGRYPAASLGSNSVPSATRRSRLPVSRSSPPDASPSVTKTNSPSSIRNKKLSPHSYHKGRQAKNCDYKVVIAVAPDATPIKMVTEEKLLKGGNVRDRLEARRTLFQGSEDKSAKLAGLKTGSRVVPYKGGGDLEEISEVEGGSERFAVHKDESLSEIRTQLLQIENQQSSLLDLLQSMLGVIGFWILGRNIYVYCKKKKFMGKSENGMNSLETRVHGLEMALDEISRDLAFSSGRMSNREPDVKTCCILSPKFWRRHGGGRSSSRFSASDPANSSEESRTSYKWERQKFGLQGGFVTNPLAEPNISSVGKTMVTQEGRRKDTTLQK</sequence>
<feature type="domain" description="TORTIFOLIA1/SINE1-2 N-terminal" evidence="3">
    <location>
        <begin position="10"/>
        <end position="278"/>
    </location>
</feature>
<feature type="compositionally biased region" description="Basic residues" evidence="1">
    <location>
        <begin position="355"/>
        <end position="368"/>
    </location>
</feature>
<comment type="caution">
    <text evidence="4">The sequence shown here is derived from an EMBL/GenBank/DDBJ whole genome shotgun (WGS) entry which is preliminary data.</text>
</comment>